<feature type="compositionally biased region" description="Polar residues" evidence="1">
    <location>
        <begin position="366"/>
        <end position="378"/>
    </location>
</feature>
<dbReference type="CDD" id="cd00024">
    <property type="entry name" value="CD_CSD"/>
    <property type="match status" value="1"/>
</dbReference>
<dbReference type="EMBL" id="ASPP01026807">
    <property type="protein sequence ID" value="ETO06770.1"/>
    <property type="molecule type" value="Genomic_DNA"/>
</dbReference>
<feature type="region of interest" description="Disordered" evidence="1">
    <location>
        <begin position="366"/>
        <end position="385"/>
    </location>
</feature>
<proteinExistence type="predicted"/>
<organism evidence="3 4">
    <name type="scientific">Reticulomyxa filosa</name>
    <dbReference type="NCBI Taxonomy" id="46433"/>
    <lineage>
        <taxon>Eukaryota</taxon>
        <taxon>Sar</taxon>
        <taxon>Rhizaria</taxon>
        <taxon>Retaria</taxon>
        <taxon>Foraminifera</taxon>
        <taxon>Monothalamids</taxon>
        <taxon>Reticulomyxidae</taxon>
        <taxon>Reticulomyxa</taxon>
    </lineage>
</organism>
<evidence type="ECO:0000313" key="4">
    <source>
        <dbReference type="Proteomes" id="UP000023152"/>
    </source>
</evidence>
<comment type="caution">
    <text evidence="3">The sequence shown here is derived from an EMBL/GenBank/DDBJ whole genome shotgun (WGS) entry which is preliminary data.</text>
</comment>
<dbReference type="SUPFAM" id="SSF54160">
    <property type="entry name" value="Chromo domain-like"/>
    <property type="match status" value="1"/>
</dbReference>
<gene>
    <name evidence="3" type="ORF">RFI_30624</name>
</gene>
<dbReference type="InterPro" id="IPR016197">
    <property type="entry name" value="Chromo-like_dom_sf"/>
</dbReference>
<dbReference type="InterPro" id="IPR000953">
    <property type="entry name" value="Chromo/chromo_shadow_dom"/>
</dbReference>
<accession>X6M1A2</accession>
<feature type="non-terminal residue" evidence="3">
    <location>
        <position position="1"/>
    </location>
</feature>
<dbReference type="PROSITE" id="PS50013">
    <property type="entry name" value="CHROMO_2"/>
    <property type="match status" value="1"/>
</dbReference>
<reference evidence="3 4" key="1">
    <citation type="journal article" date="2013" name="Curr. Biol.">
        <title>The Genome of the Foraminiferan Reticulomyxa filosa.</title>
        <authorList>
            <person name="Glockner G."/>
            <person name="Hulsmann N."/>
            <person name="Schleicher M."/>
            <person name="Noegel A.A."/>
            <person name="Eichinger L."/>
            <person name="Gallinger C."/>
            <person name="Pawlowski J."/>
            <person name="Sierra R."/>
            <person name="Euteneuer U."/>
            <person name="Pillet L."/>
            <person name="Moustafa A."/>
            <person name="Platzer M."/>
            <person name="Groth M."/>
            <person name="Szafranski K."/>
            <person name="Schliwa M."/>
        </authorList>
    </citation>
    <scope>NUCLEOTIDE SEQUENCE [LARGE SCALE GENOMIC DNA]</scope>
</reference>
<dbReference type="OrthoDB" id="1918685at2759"/>
<evidence type="ECO:0000256" key="1">
    <source>
        <dbReference type="SAM" id="MobiDB-lite"/>
    </source>
</evidence>
<dbReference type="Gene3D" id="2.40.50.40">
    <property type="match status" value="1"/>
</dbReference>
<evidence type="ECO:0000259" key="2">
    <source>
        <dbReference type="PROSITE" id="PS50013"/>
    </source>
</evidence>
<keyword evidence="4" id="KW-1185">Reference proteome</keyword>
<feature type="domain" description="Chromo" evidence="2">
    <location>
        <begin position="278"/>
        <end position="308"/>
    </location>
</feature>
<evidence type="ECO:0000313" key="3">
    <source>
        <dbReference type="EMBL" id="ETO06770.1"/>
    </source>
</evidence>
<dbReference type="SUPFAM" id="SSF82199">
    <property type="entry name" value="SET domain"/>
    <property type="match status" value="1"/>
</dbReference>
<dbReference type="Proteomes" id="UP000023152">
    <property type="component" value="Unassembled WGS sequence"/>
</dbReference>
<dbReference type="InterPro" id="IPR046341">
    <property type="entry name" value="SET_dom_sf"/>
</dbReference>
<dbReference type="Gene3D" id="2.170.270.10">
    <property type="entry name" value="SET domain"/>
    <property type="match status" value="1"/>
</dbReference>
<protein>
    <recommendedName>
        <fullName evidence="2">Chromo domain-containing protein</fullName>
    </recommendedName>
</protein>
<name>X6M1A2_RETFI</name>
<dbReference type="AlphaFoldDB" id="X6M1A2"/>
<sequence>NARNDHEWLKMATKYANPKKMEKIHTDKVPEDLSLFHVWVNVNDLLGSLGNRFQQGTLRIYKDMIDPFVLKKNKKFKFCLCFFFIYLFVCKKKKKESINLFKYVVTFQGEEYVSEEGFCLFVATLSSYDHNNDLLQHYLRKRYQCKEASYYEYKTALNEINLYIYYFQTVPKDEALIEAMRDAHLEEFICPICGLEDIKQHFLSVCDCQKITHMNCPCYPDLLATVPSTLFDHLKRSNLDDYHLAWFCPLCRDYNNNDLTVLMKRRQAILKQEDQICFEVDQIIDHDKESDQYLIKWRNYPPIANEWKHPDPAFYDSIITYWKTWAFKNPDALPPPKAQAIIGKLQSSSKTPLSFYFQVTKKENNNNEPVSKAKSPQPNVDVHHHSNHLSIPERMKQTFDGFIPVPLTDIVNSKFITQQQVHSVKSRVNIYVLFVNLMKMPLYAYHKNIWWDKNKKPIKLRREQKCLKMLREQKLNKIISKIPKYYLENISDEWNVQDLHNSNQVIELLERNWKEWSIHCDTASWSYVVGQITDTNNPAMKCLESAIHQNTVYGLFAVQDIPKHTVLFEYTGVVNQVREAEKLLHDIEHELDQTTLCNLNGQTHWHQQRDKTFSWGPVPNDQMVIDPQDYHNEGVYMNDYRDDFTKENNCSSSSTKDNTDLKMASNDDAEAKDITKKADDDKKISLPTSKRTANVTMHEVLVNYWPHIFAEIKAGEELLTDYGEDYWDNFRAMWKRRKELKAMKERIRHEAHPDIDKKLEDNKQTYKKVWEHLLQMVQTDIPMSLSSMVSIIKYTFFLK</sequence>